<feature type="compositionally biased region" description="Basic residues" evidence="1">
    <location>
        <begin position="57"/>
        <end position="69"/>
    </location>
</feature>
<accession>A0A9Q3BWP8</accession>
<evidence type="ECO:0000313" key="3">
    <source>
        <dbReference type="Proteomes" id="UP000765509"/>
    </source>
</evidence>
<feature type="compositionally biased region" description="Low complexity" evidence="1">
    <location>
        <begin position="1"/>
        <end position="10"/>
    </location>
</feature>
<feature type="region of interest" description="Disordered" evidence="1">
    <location>
        <begin position="1"/>
        <end position="43"/>
    </location>
</feature>
<gene>
    <name evidence="2" type="ORF">O181_012624</name>
</gene>
<evidence type="ECO:0000313" key="2">
    <source>
        <dbReference type="EMBL" id="MBW0472909.1"/>
    </source>
</evidence>
<evidence type="ECO:0000256" key="1">
    <source>
        <dbReference type="SAM" id="MobiDB-lite"/>
    </source>
</evidence>
<comment type="caution">
    <text evidence="2">The sequence shown here is derived from an EMBL/GenBank/DDBJ whole genome shotgun (WGS) entry which is preliminary data.</text>
</comment>
<protein>
    <submittedName>
        <fullName evidence="2">Uncharacterized protein</fullName>
    </submittedName>
</protein>
<name>A0A9Q3BWP8_9BASI</name>
<reference evidence="2" key="1">
    <citation type="submission" date="2021-03" db="EMBL/GenBank/DDBJ databases">
        <title>Draft genome sequence of rust myrtle Austropuccinia psidii MF-1, a brazilian biotype.</title>
        <authorList>
            <person name="Quecine M.C."/>
            <person name="Pachon D.M.R."/>
            <person name="Bonatelli M.L."/>
            <person name="Correr F.H."/>
            <person name="Franceschini L.M."/>
            <person name="Leite T.F."/>
            <person name="Margarido G.R.A."/>
            <person name="Almeida C.A."/>
            <person name="Ferrarezi J.A."/>
            <person name="Labate C.A."/>
        </authorList>
    </citation>
    <scope>NUCLEOTIDE SEQUENCE</scope>
    <source>
        <strain evidence="2">MF-1</strain>
    </source>
</reference>
<feature type="compositionally biased region" description="Acidic residues" evidence="1">
    <location>
        <begin position="27"/>
        <end position="38"/>
    </location>
</feature>
<dbReference type="Proteomes" id="UP000765509">
    <property type="component" value="Unassembled WGS sequence"/>
</dbReference>
<proteinExistence type="predicted"/>
<sequence>MEQALSSKKVLTLEEELEKEQSRSEELGQEYSEEEDFSYSEKNEDFKNKRLELQKAMKRAAKIHGKKTKSSQFSPETTGDETIERMLRPPKQSPSPTPKTFCSNHTKNISKS</sequence>
<dbReference type="AlphaFoldDB" id="A0A9Q3BWP8"/>
<keyword evidence="3" id="KW-1185">Reference proteome</keyword>
<dbReference type="EMBL" id="AVOT02003240">
    <property type="protein sequence ID" value="MBW0472909.1"/>
    <property type="molecule type" value="Genomic_DNA"/>
</dbReference>
<feature type="compositionally biased region" description="Polar residues" evidence="1">
    <location>
        <begin position="101"/>
        <end position="112"/>
    </location>
</feature>
<organism evidence="2 3">
    <name type="scientific">Austropuccinia psidii MF-1</name>
    <dbReference type="NCBI Taxonomy" id="1389203"/>
    <lineage>
        <taxon>Eukaryota</taxon>
        <taxon>Fungi</taxon>
        <taxon>Dikarya</taxon>
        <taxon>Basidiomycota</taxon>
        <taxon>Pucciniomycotina</taxon>
        <taxon>Pucciniomycetes</taxon>
        <taxon>Pucciniales</taxon>
        <taxon>Sphaerophragmiaceae</taxon>
        <taxon>Austropuccinia</taxon>
    </lineage>
</organism>
<feature type="region of interest" description="Disordered" evidence="1">
    <location>
        <begin position="57"/>
        <end position="112"/>
    </location>
</feature>